<feature type="transmembrane region" description="Helical" evidence="6">
    <location>
        <begin position="508"/>
        <end position="525"/>
    </location>
</feature>
<keyword evidence="2 6" id="KW-0812">Transmembrane</keyword>
<evidence type="ECO:0000313" key="7">
    <source>
        <dbReference type="EMBL" id="UQA93305.1"/>
    </source>
</evidence>
<sequence length="568" mass="60204">MSTTKTQGAEQGSHSNYRRSLGTIALTATGLGSIIGSGWLFGAERAAAIAGPAAILAWVIGALVALTIALTYTELGSMFPKAGGMVRYGQYSHGSLAGYLAAWANWIAIVSVIPGEATASVQYMSSWDFGWAKALFDGKELTGSGVAVASVLLVFYFFMNWFAVSLFAKTNTAITVFKVVVPILTAGALILAHFDTGNIERAGGFAPNGWSAVFSCVALSGIVWAYNGFQSPLNLAGEARNPGRSLPKAVALSIVIALVIYLALQVAFLFAVPAADLGANGWGGLAYHSPLAELGLAWGLNWLALLLYADAFVSPSGTGMIYAATTSRMIQGVQENGHLPGVFGKVDPKTGIPRPALVLNLVVAFMFLAVFRGWGSLAEVVSVATVISYVTGPVAVMGLRRLSPHMKRPVRLRAMPVIAPIAMIFGSLVLYWGRWPLTGKVILIMAIGLPVWAWYEIGKPLSRGHKPWRELAPHLRAGAWMVAYLLVMAAVSYMGGTEFGGKGYVPEGWDLLLVAVIALTFYYWGVRSSWRNPSLVRVEAEIEAAEAAGAEEPAAESRPGGDKATVGT</sequence>
<organism evidence="7 8">
    <name type="scientific">Streptomyces halobius</name>
    <dbReference type="NCBI Taxonomy" id="2879846"/>
    <lineage>
        <taxon>Bacteria</taxon>
        <taxon>Bacillati</taxon>
        <taxon>Actinomycetota</taxon>
        <taxon>Actinomycetes</taxon>
        <taxon>Kitasatosporales</taxon>
        <taxon>Streptomycetaceae</taxon>
        <taxon>Streptomyces</taxon>
    </lineage>
</organism>
<evidence type="ECO:0000256" key="6">
    <source>
        <dbReference type="SAM" id="Phobius"/>
    </source>
</evidence>
<evidence type="ECO:0000256" key="4">
    <source>
        <dbReference type="ARBA" id="ARBA00023136"/>
    </source>
</evidence>
<dbReference type="Pfam" id="PF13520">
    <property type="entry name" value="AA_permease_2"/>
    <property type="match status" value="1"/>
</dbReference>
<protein>
    <submittedName>
        <fullName evidence="7">APC family permease</fullName>
    </submittedName>
</protein>
<feature type="transmembrane region" description="Helical" evidence="6">
    <location>
        <begin position="209"/>
        <end position="229"/>
    </location>
</feature>
<evidence type="ECO:0000256" key="2">
    <source>
        <dbReference type="ARBA" id="ARBA00022692"/>
    </source>
</evidence>
<feature type="transmembrane region" description="Helical" evidence="6">
    <location>
        <begin position="380"/>
        <end position="400"/>
    </location>
</feature>
<evidence type="ECO:0000256" key="3">
    <source>
        <dbReference type="ARBA" id="ARBA00022989"/>
    </source>
</evidence>
<feature type="transmembrane region" description="Helical" evidence="6">
    <location>
        <begin position="53"/>
        <end position="75"/>
    </location>
</feature>
<dbReference type="EMBL" id="CP086322">
    <property type="protein sequence ID" value="UQA93305.1"/>
    <property type="molecule type" value="Genomic_DNA"/>
</dbReference>
<keyword evidence="8" id="KW-1185">Reference proteome</keyword>
<feature type="transmembrane region" description="Helical" evidence="6">
    <location>
        <begin position="21"/>
        <end position="41"/>
    </location>
</feature>
<feature type="transmembrane region" description="Helical" evidence="6">
    <location>
        <begin position="477"/>
        <end position="496"/>
    </location>
</feature>
<proteinExistence type="predicted"/>
<dbReference type="InterPro" id="IPR052962">
    <property type="entry name" value="AA_Transporter_AGT"/>
</dbReference>
<feature type="region of interest" description="Disordered" evidence="5">
    <location>
        <begin position="546"/>
        <end position="568"/>
    </location>
</feature>
<feature type="transmembrane region" description="Helical" evidence="6">
    <location>
        <begin position="141"/>
        <end position="163"/>
    </location>
</feature>
<dbReference type="PANTHER" id="PTHR47547">
    <property type="match status" value="1"/>
</dbReference>
<gene>
    <name evidence="7" type="ORF">K9S39_16930</name>
</gene>
<accession>A0ABY4M6B4</accession>
<feature type="transmembrane region" description="Helical" evidence="6">
    <location>
        <begin position="295"/>
        <end position="313"/>
    </location>
</feature>
<dbReference type="InterPro" id="IPR002293">
    <property type="entry name" value="AA/rel_permease1"/>
</dbReference>
<dbReference type="PANTHER" id="PTHR47547:SF1">
    <property type="entry name" value="ASPARTATE-PROTON SYMPORTER"/>
    <property type="match status" value="1"/>
</dbReference>
<feature type="transmembrane region" description="Helical" evidence="6">
    <location>
        <begin position="357"/>
        <end position="374"/>
    </location>
</feature>
<evidence type="ECO:0000256" key="1">
    <source>
        <dbReference type="ARBA" id="ARBA00004141"/>
    </source>
</evidence>
<feature type="transmembrane region" description="Helical" evidence="6">
    <location>
        <begin position="96"/>
        <end position="121"/>
    </location>
</feature>
<feature type="transmembrane region" description="Helical" evidence="6">
    <location>
        <begin position="250"/>
        <end position="275"/>
    </location>
</feature>
<dbReference type="Gene3D" id="1.20.1740.10">
    <property type="entry name" value="Amino acid/polyamine transporter I"/>
    <property type="match status" value="1"/>
</dbReference>
<feature type="transmembrane region" description="Helical" evidence="6">
    <location>
        <begin position="412"/>
        <end position="432"/>
    </location>
</feature>
<name>A0ABY4M6B4_9ACTN</name>
<feature type="transmembrane region" description="Helical" evidence="6">
    <location>
        <begin position="438"/>
        <end position="457"/>
    </location>
</feature>
<reference evidence="7" key="1">
    <citation type="submission" date="2021-10" db="EMBL/GenBank/DDBJ databases">
        <title>Streptomyces nigrumlapis sp.nov.,an antimicrobial producing actinobacterium isolated from Black Gobi rocks.</title>
        <authorList>
            <person name="Wen Y."/>
            <person name="Zhang W."/>
            <person name="Liu X.G."/>
        </authorList>
    </citation>
    <scope>NUCLEOTIDE SEQUENCE</scope>
    <source>
        <strain evidence="7">ST13-2-2</strain>
    </source>
</reference>
<evidence type="ECO:0000256" key="5">
    <source>
        <dbReference type="SAM" id="MobiDB-lite"/>
    </source>
</evidence>
<dbReference type="RefSeq" id="WP_248864175.1">
    <property type="nucleotide sequence ID" value="NZ_CP086322.1"/>
</dbReference>
<keyword evidence="4 6" id="KW-0472">Membrane</keyword>
<comment type="subcellular location">
    <subcellularLocation>
        <location evidence="1">Membrane</location>
        <topology evidence="1">Multi-pass membrane protein</topology>
    </subcellularLocation>
</comment>
<evidence type="ECO:0000313" key="8">
    <source>
        <dbReference type="Proteomes" id="UP000830115"/>
    </source>
</evidence>
<feature type="transmembrane region" description="Helical" evidence="6">
    <location>
        <begin position="175"/>
        <end position="194"/>
    </location>
</feature>
<dbReference type="Proteomes" id="UP000830115">
    <property type="component" value="Chromosome"/>
</dbReference>
<keyword evidence="3 6" id="KW-1133">Transmembrane helix</keyword>